<dbReference type="Proteomes" id="UP000315303">
    <property type="component" value="Unassembled WGS sequence"/>
</dbReference>
<keyword evidence="1" id="KW-1133">Transmembrane helix</keyword>
<dbReference type="RefSeq" id="WP_140602269.1">
    <property type="nucleotide sequence ID" value="NZ_SAWY01000008.1"/>
</dbReference>
<evidence type="ECO:0000313" key="2">
    <source>
        <dbReference type="EMBL" id="TPH17290.1"/>
    </source>
</evidence>
<keyword evidence="1" id="KW-0472">Membrane</keyword>
<dbReference type="OrthoDB" id="7629852at2"/>
<name>A0A502KZZ8_9GAMM</name>
<organism evidence="2 3">
    <name type="scientific">Litorilituus lipolyticus</name>
    <dbReference type="NCBI Taxonomy" id="2491017"/>
    <lineage>
        <taxon>Bacteria</taxon>
        <taxon>Pseudomonadati</taxon>
        <taxon>Pseudomonadota</taxon>
        <taxon>Gammaproteobacteria</taxon>
        <taxon>Alteromonadales</taxon>
        <taxon>Colwelliaceae</taxon>
        <taxon>Litorilituus</taxon>
    </lineage>
</organism>
<keyword evidence="1" id="KW-0812">Transmembrane</keyword>
<dbReference type="AlphaFoldDB" id="A0A502KZZ8"/>
<sequence length="298" mass="34362">MHYTAAHLGKRKAIPSLTPISYYHFFYISLVGQLMRLFTTLLALFTLSACSSLSVQNDKIPTLASYQFAESDHVMQDIDDKLAKAKAEHKKLLLVLGAQWCHDSTGLAAKFSQSTMQTILTEHYQTLFIDVGYYQRGFDVVSRFNMPIYYGTPTVMIIDPESETIINSDSMQQWLSADSISLENYQKYFSRMANENNLIEQPLSPALAKYYQQINEFSSQQAKRLKQAYQVLGPALARYVENKEQFSAENEKVWSQARKLRYNIQNDVIALKEQAKKAVEMQESIELEFPEYDQFSWE</sequence>
<evidence type="ECO:0000313" key="3">
    <source>
        <dbReference type="Proteomes" id="UP000315303"/>
    </source>
</evidence>
<dbReference type="EMBL" id="SAWY01000008">
    <property type="protein sequence ID" value="TPH17290.1"/>
    <property type="molecule type" value="Genomic_DNA"/>
</dbReference>
<gene>
    <name evidence="2" type="ORF">EPA86_04705</name>
</gene>
<accession>A0A502KZZ8</accession>
<feature type="transmembrane region" description="Helical" evidence="1">
    <location>
        <begin position="21"/>
        <end position="47"/>
    </location>
</feature>
<proteinExistence type="predicted"/>
<protein>
    <submittedName>
        <fullName evidence="2">Thioredoxin family protein</fullName>
    </submittedName>
</protein>
<dbReference type="SUPFAM" id="SSF52833">
    <property type="entry name" value="Thioredoxin-like"/>
    <property type="match status" value="1"/>
</dbReference>
<evidence type="ECO:0000256" key="1">
    <source>
        <dbReference type="SAM" id="Phobius"/>
    </source>
</evidence>
<dbReference type="Gene3D" id="3.40.30.10">
    <property type="entry name" value="Glutaredoxin"/>
    <property type="match status" value="1"/>
</dbReference>
<dbReference type="Pfam" id="PF13899">
    <property type="entry name" value="Thioredoxin_7"/>
    <property type="match status" value="1"/>
</dbReference>
<comment type="caution">
    <text evidence="2">The sequence shown here is derived from an EMBL/GenBank/DDBJ whole genome shotgun (WGS) entry which is preliminary data.</text>
</comment>
<keyword evidence="3" id="KW-1185">Reference proteome</keyword>
<dbReference type="InterPro" id="IPR036249">
    <property type="entry name" value="Thioredoxin-like_sf"/>
</dbReference>
<reference evidence="2 3" key="1">
    <citation type="submission" date="2019-01" db="EMBL/GenBank/DDBJ databases">
        <title>Litorilituus lipolytica sp. nov., isolated from intertidal sand of the Yellow Sea in China.</title>
        <authorList>
            <person name="Liu A."/>
        </authorList>
    </citation>
    <scope>NUCLEOTIDE SEQUENCE [LARGE SCALE GENOMIC DNA]</scope>
    <source>
        <strain evidence="2 3">RZ04</strain>
    </source>
</reference>